<dbReference type="GO" id="GO:0005739">
    <property type="term" value="C:mitochondrion"/>
    <property type="evidence" value="ECO:0007669"/>
    <property type="project" value="TreeGrafter"/>
</dbReference>
<evidence type="ECO:0000256" key="1">
    <source>
        <dbReference type="ARBA" id="ARBA00012261"/>
    </source>
</evidence>
<evidence type="ECO:0000313" key="4">
    <source>
        <dbReference type="Proteomes" id="UP001270362"/>
    </source>
</evidence>
<evidence type="ECO:0000313" key="3">
    <source>
        <dbReference type="EMBL" id="KAK3685763.1"/>
    </source>
</evidence>
<dbReference type="InterPro" id="IPR041711">
    <property type="entry name" value="Met-tRNA-FMT_N"/>
</dbReference>
<dbReference type="EMBL" id="JAULSO010000003">
    <property type="protein sequence ID" value="KAK3685763.1"/>
    <property type="molecule type" value="Genomic_DNA"/>
</dbReference>
<organism evidence="3 4">
    <name type="scientific">Podospora appendiculata</name>
    <dbReference type="NCBI Taxonomy" id="314037"/>
    <lineage>
        <taxon>Eukaryota</taxon>
        <taxon>Fungi</taxon>
        <taxon>Dikarya</taxon>
        <taxon>Ascomycota</taxon>
        <taxon>Pezizomycotina</taxon>
        <taxon>Sordariomycetes</taxon>
        <taxon>Sordariomycetidae</taxon>
        <taxon>Sordariales</taxon>
        <taxon>Podosporaceae</taxon>
        <taxon>Podospora</taxon>
    </lineage>
</organism>
<dbReference type="EC" id="2.1.2.9" evidence="1"/>
<comment type="caution">
    <text evidence="3">The sequence shown here is derived from an EMBL/GenBank/DDBJ whole genome shotgun (WGS) entry which is preliminary data.</text>
</comment>
<protein>
    <recommendedName>
        <fullName evidence="1">methionyl-tRNA formyltransferase</fullName>
        <ecNumber evidence="1">2.1.2.9</ecNumber>
    </recommendedName>
</protein>
<accession>A0AAE0X6D3</accession>
<feature type="domain" description="Formyl transferase N-terminal" evidence="2">
    <location>
        <begin position="49"/>
        <end position="230"/>
    </location>
</feature>
<gene>
    <name evidence="3" type="ORF">B0T22DRAFT_229055</name>
</gene>
<dbReference type="Proteomes" id="UP001270362">
    <property type="component" value="Unassembled WGS sequence"/>
</dbReference>
<dbReference type="InterPro" id="IPR002376">
    <property type="entry name" value="Formyl_transf_N"/>
</dbReference>
<proteinExistence type="predicted"/>
<dbReference type="Pfam" id="PF00551">
    <property type="entry name" value="Formyl_trans_N"/>
    <property type="match status" value="1"/>
</dbReference>
<dbReference type="PANTHER" id="PTHR11138:SF5">
    <property type="entry name" value="METHIONYL-TRNA FORMYLTRANSFERASE, MITOCHONDRIAL"/>
    <property type="match status" value="1"/>
</dbReference>
<dbReference type="CDD" id="cd08646">
    <property type="entry name" value="FMT_core_Met-tRNA-FMT_N"/>
    <property type="match status" value="1"/>
</dbReference>
<dbReference type="SUPFAM" id="SSF53328">
    <property type="entry name" value="Formyltransferase"/>
    <property type="match status" value="1"/>
</dbReference>
<sequence>MLQRLFAPSLFRRTAARVSRPWPLSAYRCAYTYTYSTKSTHRRISDPLRILFCGSDEFSCESLKALHAAHARNADLIQSIDVVVRPAKPTGRGYKVLRESPLKELAKVLKLRVHERDTFTGWDMPKARDEPINLIIAVSFGLFVPPRLLRAAKYGGLNIHPSLLPDLRGPAPLHHALLASRTHTGVSLQTLSEKTFDAGAVLLQTPPPGIPIPPGCTVPQLHAMLAPLGGTMLVSGLEMGLHVPPHVSVVPPLEAADEATKRSLIHAPKVTSADVHVRWDTWTAADTALRARVIGALWTYVYLPREKRKLLRLILEGVEEVPEHELPDDVARQLVGPLEQQSRTPFICAQLPAVDKKIKSPASSGPGENETILEAPRFVLPYAVDGDSVIVFMPQGGFIRIQNVTLDGSPTRPAAARFREILKPNLKQE</sequence>
<dbReference type="PANTHER" id="PTHR11138">
    <property type="entry name" value="METHIONYL-TRNA FORMYLTRANSFERASE"/>
    <property type="match status" value="1"/>
</dbReference>
<reference evidence="3" key="1">
    <citation type="journal article" date="2023" name="Mol. Phylogenet. Evol.">
        <title>Genome-scale phylogeny and comparative genomics of the fungal order Sordariales.</title>
        <authorList>
            <person name="Hensen N."/>
            <person name="Bonometti L."/>
            <person name="Westerberg I."/>
            <person name="Brannstrom I.O."/>
            <person name="Guillou S."/>
            <person name="Cros-Aarteil S."/>
            <person name="Calhoun S."/>
            <person name="Haridas S."/>
            <person name="Kuo A."/>
            <person name="Mondo S."/>
            <person name="Pangilinan J."/>
            <person name="Riley R."/>
            <person name="LaButti K."/>
            <person name="Andreopoulos B."/>
            <person name="Lipzen A."/>
            <person name="Chen C."/>
            <person name="Yan M."/>
            <person name="Daum C."/>
            <person name="Ng V."/>
            <person name="Clum A."/>
            <person name="Steindorff A."/>
            <person name="Ohm R.A."/>
            <person name="Martin F."/>
            <person name="Silar P."/>
            <person name="Natvig D.O."/>
            <person name="Lalanne C."/>
            <person name="Gautier V."/>
            <person name="Ament-Velasquez S.L."/>
            <person name="Kruys A."/>
            <person name="Hutchinson M.I."/>
            <person name="Powell A.J."/>
            <person name="Barry K."/>
            <person name="Miller A.N."/>
            <person name="Grigoriev I.V."/>
            <person name="Debuchy R."/>
            <person name="Gladieux P."/>
            <person name="Hiltunen Thoren M."/>
            <person name="Johannesson H."/>
        </authorList>
    </citation>
    <scope>NUCLEOTIDE SEQUENCE</scope>
    <source>
        <strain evidence="3">CBS 314.62</strain>
    </source>
</reference>
<evidence type="ECO:0000259" key="2">
    <source>
        <dbReference type="Pfam" id="PF00551"/>
    </source>
</evidence>
<reference evidence="3" key="2">
    <citation type="submission" date="2023-06" db="EMBL/GenBank/DDBJ databases">
        <authorList>
            <consortium name="Lawrence Berkeley National Laboratory"/>
            <person name="Haridas S."/>
            <person name="Hensen N."/>
            <person name="Bonometti L."/>
            <person name="Westerberg I."/>
            <person name="Brannstrom I.O."/>
            <person name="Guillou S."/>
            <person name="Cros-Aarteil S."/>
            <person name="Calhoun S."/>
            <person name="Kuo A."/>
            <person name="Mondo S."/>
            <person name="Pangilinan J."/>
            <person name="Riley R."/>
            <person name="Labutti K."/>
            <person name="Andreopoulos B."/>
            <person name="Lipzen A."/>
            <person name="Chen C."/>
            <person name="Yanf M."/>
            <person name="Daum C."/>
            <person name="Ng V."/>
            <person name="Clum A."/>
            <person name="Steindorff A."/>
            <person name="Ohm R."/>
            <person name="Martin F."/>
            <person name="Silar P."/>
            <person name="Natvig D."/>
            <person name="Lalanne C."/>
            <person name="Gautier V."/>
            <person name="Ament-Velasquez S.L."/>
            <person name="Kruys A."/>
            <person name="Hutchinson M.I."/>
            <person name="Powell A.J."/>
            <person name="Barry K."/>
            <person name="Miller A.N."/>
            <person name="Grigoriev I.V."/>
            <person name="Debuchy R."/>
            <person name="Gladieux P."/>
            <person name="Thoren M.H."/>
            <person name="Johannesson H."/>
        </authorList>
    </citation>
    <scope>NUCLEOTIDE SEQUENCE</scope>
    <source>
        <strain evidence="3">CBS 314.62</strain>
    </source>
</reference>
<dbReference type="GO" id="GO:0004479">
    <property type="term" value="F:methionyl-tRNA formyltransferase activity"/>
    <property type="evidence" value="ECO:0007669"/>
    <property type="project" value="UniProtKB-EC"/>
</dbReference>
<dbReference type="AlphaFoldDB" id="A0AAE0X6D3"/>
<dbReference type="Gene3D" id="3.40.50.12230">
    <property type="match status" value="1"/>
</dbReference>
<dbReference type="InterPro" id="IPR036477">
    <property type="entry name" value="Formyl_transf_N_sf"/>
</dbReference>
<keyword evidence="4" id="KW-1185">Reference proteome</keyword>
<name>A0AAE0X6D3_9PEZI</name>